<evidence type="ECO:0000256" key="6">
    <source>
        <dbReference type="ARBA" id="ARBA00023053"/>
    </source>
</evidence>
<keyword evidence="2 11" id="KW-0813">Transport</keyword>
<organism evidence="13 14">
    <name type="scientific">Lingula anatina</name>
    <name type="common">Brachiopod</name>
    <name type="synonym">Lingula unguis</name>
    <dbReference type="NCBI Taxonomy" id="7574"/>
    <lineage>
        <taxon>Eukaryota</taxon>
        <taxon>Metazoa</taxon>
        <taxon>Spiralia</taxon>
        <taxon>Lophotrochozoa</taxon>
        <taxon>Brachiopoda</taxon>
        <taxon>Linguliformea</taxon>
        <taxon>Lingulata</taxon>
        <taxon>Lingulida</taxon>
        <taxon>Linguloidea</taxon>
        <taxon>Lingulidae</taxon>
        <taxon>Lingula</taxon>
    </lineage>
</organism>
<dbReference type="OrthoDB" id="6332919at2759"/>
<evidence type="ECO:0000256" key="4">
    <source>
        <dbReference type="ARBA" id="ARBA00022692"/>
    </source>
</evidence>
<feature type="transmembrane region" description="Helical" evidence="12">
    <location>
        <begin position="46"/>
        <end position="71"/>
    </location>
</feature>
<dbReference type="GO" id="GO:0015280">
    <property type="term" value="F:ligand-gated sodium channel activity"/>
    <property type="evidence" value="ECO:0007669"/>
    <property type="project" value="TreeGrafter"/>
</dbReference>
<evidence type="ECO:0000256" key="10">
    <source>
        <dbReference type="ARBA" id="ARBA00023303"/>
    </source>
</evidence>
<comment type="similarity">
    <text evidence="11">Belongs to the amiloride-sensitive sodium channel (TC 1.A.6) family.</text>
</comment>
<keyword evidence="13" id="KW-1185">Reference proteome</keyword>
<evidence type="ECO:0000256" key="5">
    <source>
        <dbReference type="ARBA" id="ARBA00022989"/>
    </source>
</evidence>
<keyword evidence="10 11" id="KW-0407">Ion channel</keyword>
<gene>
    <name evidence="14" type="primary">LOC106176288</name>
</gene>
<dbReference type="RefSeq" id="XP_013414061.1">
    <property type="nucleotide sequence ID" value="XM_013558607.1"/>
</dbReference>
<proteinExistence type="inferred from homology"/>
<evidence type="ECO:0000256" key="7">
    <source>
        <dbReference type="ARBA" id="ARBA00023065"/>
    </source>
</evidence>
<evidence type="ECO:0000256" key="11">
    <source>
        <dbReference type="RuleBase" id="RU000679"/>
    </source>
</evidence>
<evidence type="ECO:0000256" key="12">
    <source>
        <dbReference type="SAM" id="Phobius"/>
    </source>
</evidence>
<dbReference type="AlphaFoldDB" id="A0A1S3JVH8"/>
<keyword evidence="3 11" id="KW-0894">Sodium channel</keyword>
<keyword evidence="7 11" id="KW-0406">Ion transport</keyword>
<dbReference type="Gene3D" id="2.60.470.10">
    <property type="entry name" value="Acid-sensing ion channels like domains"/>
    <property type="match status" value="1"/>
</dbReference>
<dbReference type="InParanoid" id="A0A1S3JVH8"/>
<evidence type="ECO:0000256" key="1">
    <source>
        <dbReference type="ARBA" id="ARBA00004141"/>
    </source>
</evidence>
<keyword evidence="6" id="KW-0915">Sodium</keyword>
<dbReference type="PANTHER" id="PTHR11690">
    <property type="entry name" value="AMILORIDE-SENSITIVE SODIUM CHANNEL-RELATED"/>
    <property type="match status" value="1"/>
</dbReference>
<dbReference type="Proteomes" id="UP000085678">
    <property type="component" value="Unplaced"/>
</dbReference>
<dbReference type="GeneID" id="106176288"/>
<keyword evidence="5 12" id="KW-1133">Transmembrane helix</keyword>
<evidence type="ECO:0000313" key="13">
    <source>
        <dbReference type="Proteomes" id="UP000085678"/>
    </source>
</evidence>
<comment type="subcellular location">
    <subcellularLocation>
        <location evidence="1">Membrane</location>
        <topology evidence="1">Multi-pass membrane protein</topology>
    </subcellularLocation>
</comment>
<name>A0A1S3JVH8_LINAN</name>
<reference evidence="14" key="1">
    <citation type="submission" date="2025-08" db="UniProtKB">
        <authorList>
            <consortium name="RefSeq"/>
        </authorList>
    </citation>
    <scope>IDENTIFICATION</scope>
    <source>
        <tissue evidence="14">Gonads</tissue>
    </source>
</reference>
<dbReference type="GO" id="GO:0005886">
    <property type="term" value="C:plasma membrane"/>
    <property type="evidence" value="ECO:0007669"/>
    <property type="project" value="TreeGrafter"/>
</dbReference>
<sequence length="206" mass="23256">MGEEPAKVKRNKSMTWRSELFRFSQNTTLHGLKQVTAETPFRTRRIIWIGLVLGGFSLFIYQVVMSLLLFLSCPVAVNVKINYVSNVTFPAVTFCNQNAFRASRAAKNGWYEALFDMYGASDDERKKSLAVLGSHSFMDLLKRTGHEEEDMIVSCRWGGKDCAEGSLTKTFTDQGVCFTFNADLHPRIVTQTGKVQIILESHQLSL</sequence>
<evidence type="ECO:0000256" key="2">
    <source>
        <dbReference type="ARBA" id="ARBA00022448"/>
    </source>
</evidence>
<evidence type="ECO:0000256" key="3">
    <source>
        <dbReference type="ARBA" id="ARBA00022461"/>
    </source>
</evidence>
<accession>A0A1S3JVH8</accession>
<keyword evidence="9 11" id="KW-0739">Sodium transport</keyword>
<evidence type="ECO:0000256" key="9">
    <source>
        <dbReference type="ARBA" id="ARBA00023201"/>
    </source>
</evidence>
<evidence type="ECO:0000256" key="8">
    <source>
        <dbReference type="ARBA" id="ARBA00023136"/>
    </source>
</evidence>
<dbReference type="InterPro" id="IPR001873">
    <property type="entry name" value="ENaC"/>
</dbReference>
<evidence type="ECO:0000313" key="14">
    <source>
        <dbReference type="RefSeq" id="XP_013414061.1"/>
    </source>
</evidence>
<dbReference type="KEGG" id="lak:106176288"/>
<keyword evidence="4 11" id="KW-0812">Transmembrane</keyword>
<protein>
    <submittedName>
        <fullName evidence="14">Acid-sensing ion channel 5-like</fullName>
    </submittedName>
</protein>
<keyword evidence="8 12" id="KW-0472">Membrane</keyword>
<dbReference type="Pfam" id="PF00858">
    <property type="entry name" value="ASC"/>
    <property type="match status" value="1"/>
</dbReference>